<evidence type="ECO:0000259" key="2">
    <source>
        <dbReference type="Pfam" id="PF13457"/>
    </source>
</evidence>
<organism evidence="3 5">
    <name type="scientific">Lactobacillus gigeriorum DSM 23908 = CRBIP 24.85</name>
    <dbReference type="NCBI Taxonomy" id="1423751"/>
    <lineage>
        <taxon>Bacteria</taxon>
        <taxon>Bacillati</taxon>
        <taxon>Bacillota</taxon>
        <taxon>Bacilli</taxon>
        <taxon>Lactobacillales</taxon>
        <taxon>Lactobacillaceae</taxon>
        <taxon>Lactobacillus</taxon>
    </lineage>
</organism>
<evidence type="ECO:0000313" key="5">
    <source>
        <dbReference type="Proteomes" id="UP000009326"/>
    </source>
</evidence>
<comment type="caution">
    <text evidence="3">The sequence shown here is derived from an EMBL/GenBank/DDBJ whole genome shotgun (WGS) entry which is preliminary data.</text>
</comment>
<dbReference type="SUPFAM" id="SSF82057">
    <property type="entry name" value="Prokaryotic SH3-related domain"/>
    <property type="match status" value="1"/>
</dbReference>
<dbReference type="InterPro" id="IPR025987">
    <property type="entry name" value="GW_dom"/>
</dbReference>
<dbReference type="OrthoDB" id="2323955at2"/>
<dbReference type="AlphaFoldDB" id="I7KPE6"/>
<dbReference type="RefSeq" id="WP_008473494.1">
    <property type="nucleotide sequence ID" value="NZ_AYZO01000001.1"/>
</dbReference>
<keyword evidence="1" id="KW-0732">Signal</keyword>
<reference evidence="4 6" key="2">
    <citation type="journal article" date="2015" name="Genome Announc.">
        <title>Expanding the biotechnology potential of lactobacilli through comparative genomics of 213 strains and associated genera.</title>
        <authorList>
            <person name="Sun Z."/>
            <person name="Harris H.M."/>
            <person name="McCann A."/>
            <person name="Guo C."/>
            <person name="Argimon S."/>
            <person name="Zhang W."/>
            <person name="Yang X."/>
            <person name="Jeffery I.B."/>
            <person name="Cooney J.C."/>
            <person name="Kagawa T.F."/>
            <person name="Liu W."/>
            <person name="Song Y."/>
            <person name="Salvetti E."/>
            <person name="Wrobel A."/>
            <person name="Rasinkangas P."/>
            <person name="Parkhill J."/>
            <person name="Rea M.C."/>
            <person name="O'Sullivan O."/>
            <person name="Ritari J."/>
            <person name="Douillard F.P."/>
            <person name="Paul Ross R."/>
            <person name="Yang R."/>
            <person name="Briner A.E."/>
            <person name="Felis G.E."/>
            <person name="de Vos W.M."/>
            <person name="Barrangou R."/>
            <person name="Klaenhammer T.R."/>
            <person name="Caufield P.W."/>
            <person name="Cui Y."/>
            <person name="Zhang H."/>
            <person name="O'Toole P.W."/>
        </authorList>
    </citation>
    <scope>NUCLEOTIDE SEQUENCE [LARGE SCALE GENOMIC DNA]</scope>
    <source>
        <strain evidence="4 6">DSM 23908</strain>
    </source>
</reference>
<protein>
    <recommendedName>
        <fullName evidence="2">GW domain-containing protein</fullName>
    </recommendedName>
</protein>
<feature type="domain" description="GW" evidence="2">
    <location>
        <begin position="62"/>
        <end position="127"/>
    </location>
</feature>
<dbReference type="STRING" id="1423751.FC38_GL000133"/>
<evidence type="ECO:0000256" key="1">
    <source>
        <dbReference type="SAM" id="SignalP"/>
    </source>
</evidence>
<dbReference type="Proteomes" id="UP000009326">
    <property type="component" value="Unassembled WGS sequence"/>
</dbReference>
<keyword evidence="6" id="KW-1185">Reference proteome</keyword>
<feature type="signal peptide" evidence="1">
    <location>
        <begin position="1"/>
        <end position="21"/>
    </location>
</feature>
<dbReference type="Pfam" id="PF13457">
    <property type="entry name" value="GW"/>
    <property type="match status" value="1"/>
</dbReference>
<dbReference type="Proteomes" id="UP000051521">
    <property type="component" value="Unassembled WGS sequence"/>
</dbReference>
<sequence length="535" mass="59974">MKLKNIFVAGSALALSLGFLADVNYHVSADEKDTSAKSGEVDATDSVKKQKGDILTSYSLMTKVAGNKNYKVWKVINKGKPQGKVADGIDFRYSHIQSTQSIKTSKYTYWFIYVNGRPVGWVNQNYFARNAIAVPKTVSLVRNENALFDSRDAISYATDATGTVVDNSEVSVSRDSVSCTDPKTYKIKYSIGDTTETVKVTVRKSTREGIGDANAVQGQNGVSDLKSWKSHYGSSLNYISPREYQPETKLHTFTTEDLSLTTRLYQPVLLSVKTDTDDGNINRVGHIPEGVTVSNGWAYTSLLSHTNLLQGHIVGYNLEELTDPFETQNLLTMPLKDFINYAKNIKVSPYIPIGHGQAMGATDKYIYVLVNDHSEKLSNDSEELIQIRKSDMLINKIWTIKCWNGSQDAPRYFQNAVITSDYQMYGLYYDPQSSRYEYWELNRTGDNWYPQIVGATKGTLVGDGSPVQGFTYDPKNQNFYIAFNDLLVKLSRSGEFQKSYAVTTGREIEGISVSNDRLYINLAQRAELLESNKLR</sequence>
<proteinExistence type="predicted"/>
<accession>I7KPE6</accession>
<evidence type="ECO:0000313" key="4">
    <source>
        <dbReference type="EMBL" id="KRN14839.1"/>
    </source>
</evidence>
<reference evidence="3 5" key="1">
    <citation type="submission" date="2012-06" db="EMBL/GenBank/DDBJ databases">
        <title>Draft genome sequence of Lactobacillus gigeriorum CRBIP 24.85T, isolated from chicken crop.</title>
        <authorList>
            <person name="Cousin S."/>
            <person name="Ma L."/>
            <person name="Creno S."/>
            <person name="Clermont D."/>
            <person name="Loux V."/>
            <person name="Bizet C."/>
            <person name="Bouchier C."/>
        </authorList>
    </citation>
    <scope>NUCLEOTIDE SEQUENCE [LARGE SCALE GENOMIC DNA]</scope>
    <source>
        <strain evidence="5">CRBIP 24.85T</strain>
        <strain evidence="3">Type strain: CRBIP 24.85</strain>
    </source>
</reference>
<name>I7KPE6_9LACO</name>
<dbReference type="EMBL" id="CAKC01000060">
    <property type="protein sequence ID" value="CCI87304.1"/>
    <property type="molecule type" value="Genomic_DNA"/>
</dbReference>
<gene>
    <name evidence="3" type="ORF">BN52_03860</name>
    <name evidence="4" type="ORF">FC38_GL000133</name>
</gene>
<feature type="chain" id="PRO_5038878542" description="GW domain-containing protein" evidence="1">
    <location>
        <begin position="22"/>
        <end position="535"/>
    </location>
</feature>
<evidence type="ECO:0000313" key="3">
    <source>
        <dbReference type="EMBL" id="CCI87304.1"/>
    </source>
</evidence>
<evidence type="ECO:0000313" key="6">
    <source>
        <dbReference type="Proteomes" id="UP000051521"/>
    </source>
</evidence>
<dbReference type="PATRIC" id="fig|1423751.3.peg.136"/>
<dbReference type="EMBL" id="AYZO01000001">
    <property type="protein sequence ID" value="KRN14839.1"/>
    <property type="molecule type" value="Genomic_DNA"/>
</dbReference>